<dbReference type="PROSITE" id="PS50850">
    <property type="entry name" value="MFS"/>
    <property type="match status" value="1"/>
</dbReference>
<feature type="transmembrane region" description="Helical" evidence="8">
    <location>
        <begin position="609"/>
        <end position="628"/>
    </location>
</feature>
<evidence type="ECO:0000256" key="3">
    <source>
        <dbReference type="ARBA" id="ARBA00022475"/>
    </source>
</evidence>
<evidence type="ECO:0000256" key="2">
    <source>
        <dbReference type="ARBA" id="ARBA00022448"/>
    </source>
</evidence>
<evidence type="ECO:0000256" key="5">
    <source>
        <dbReference type="ARBA" id="ARBA00022692"/>
    </source>
</evidence>
<dbReference type="InterPro" id="IPR036259">
    <property type="entry name" value="MFS_trans_sf"/>
</dbReference>
<dbReference type="EMBL" id="CAKASE010000045">
    <property type="protein sequence ID" value="CAG9560689.1"/>
    <property type="molecule type" value="Genomic_DNA"/>
</dbReference>
<sequence>MSQNENIVINYPGFWTKTSLIQLGYGVWVNLSFIAIGLAFGFSAVAVPQLLLPESRIKVSVADASWIGLGARYNWTTLCFISSAYALFLFFFNFGLPETPYFLLQRECTDDAKDSLKKFRSKSHDIEKEMVYLIEYKRQNDLHRLSFKEQMLVVFMKSTCKSFWMILIYLAITQCSGVTIIAMWTVDIIQKSNSSIDANSGNVILGITRLIGGIVTAVLIFRIRRRPMALVSGFWTETSLIQLGYGVWVNLSQVIVGLAFGWSSVALPQIASASSPIKVTVADQSWIASVLPLFCPPGCILGGYLLDKFGRRTMLICSQLPVMLGWFYTGVAQSAVNLIIGRMLTGFGAGMAMSVPRVYMTEMTLPNMRGILGSFPNIAMSIGIASQAGLGSILKWDILCFISFSCALSLFFINFKLPESPYYLLQRASIDDARNSLKHFRGKQYNIENEISDLIDFKRDNDIHKLNAKERMQALFKRSACKPFWIMMVYVVIMELSGASIVFMWGVQILQRSKSSINAEVGNFILGLMRIISGVITAVFVFYIGRRPLALTSAIGVGVTCFFLGAIMHYLDTPTVFPQLGYVAYIFFATLGYYTLPPLIMFELYPLQVRGILGGLSLSNISICIFIANKCFPFVRESLGFANTILAFGICSFLGSIFLYFFLPETKDLTLQEIEEYYNDIRPTLTSQRRILSMQRIQSMENTNANKTLMKKTSNIGKPAS</sequence>
<organism evidence="10 11">
    <name type="scientific">Danaus chrysippus</name>
    <name type="common">African queen</name>
    <dbReference type="NCBI Taxonomy" id="151541"/>
    <lineage>
        <taxon>Eukaryota</taxon>
        <taxon>Metazoa</taxon>
        <taxon>Ecdysozoa</taxon>
        <taxon>Arthropoda</taxon>
        <taxon>Hexapoda</taxon>
        <taxon>Insecta</taxon>
        <taxon>Pterygota</taxon>
        <taxon>Neoptera</taxon>
        <taxon>Endopterygota</taxon>
        <taxon>Lepidoptera</taxon>
        <taxon>Glossata</taxon>
        <taxon>Ditrysia</taxon>
        <taxon>Papilionoidea</taxon>
        <taxon>Nymphalidae</taxon>
        <taxon>Danainae</taxon>
        <taxon>Danaini</taxon>
        <taxon>Danaina</taxon>
        <taxon>Danaus</taxon>
        <taxon>Anosia</taxon>
    </lineage>
</organism>
<keyword evidence="7 8" id="KW-0472">Membrane</keyword>
<feature type="transmembrane region" description="Helical" evidence="8">
    <location>
        <begin position="163"/>
        <end position="184"/>
    </location>
</feature>
<feature type="transmembrane region" description="Helical" evidence="8">
    <location>
        <begin position="582"/>
        <end position="602"/>
    </location>
</feature>
<keyword evidence="3" id="KW-1003">Cell membrane</keyword>
<evidence type="ECO:0000256" key="7">
    <source>
        <dbReference type="ARBA" id="ARBA00023136"/>
    </source>
</evidence>
<dbReference type="InterPro" id="IPR005828">
    <property type="entry name" value="MFS_sugar_transport-like"/>
</dbReference>
<proteinExistence type="predicted"/>
<feature type="transmembrane region" description="Helical" evidence="8">
    <location>
        <begin position="484"/>
        <end position="505"/>
    </location>
</feature>
<dbReference type="OrthoDB" id="4142200at2759"/>
<feature type="domain" description="Major facilitator superfamily (MFS) profile" evidence="9">
    <location>
        <begin position="245"/>
        <end position="667"/>
    </location>
</feature>
<feature type="transmembrane region" description="Helical" evidence="8">
    <location>
        <begin position="525"/>
        <end position="544"/>
    </location>
</feature>
<feature type="transmembrane region" description="Helical" evidence="8">
    <location>
        <begin position="27"/>
        <end position="52"/>
    </location>
</feature>
<protein>
    <submittedName>
        <fullName evidence="10">(African queen) hypothetical protein</fullName>
    </submittedName>
</protein>
<feature type="transmembrane region" description="Helical" evidence="8">
    <location>
        <begin position="551"/>
        <end position="570"/>
    </location>
</feature>
<dbReference type="Proteomes" id="UP000789524">
    <property type="component" value="Unassembled WGS sequence"/>
</dbReference>
<dbReference type="PANTHER" id="PTHR48021:SF1">
    <property type="entry name" value="GH07001P-RELATED"/>
    <property type="match status" value="1"/>
</dbReference>
<keyword evidence="6 8" id="KW-1133">Transmembrane helix</keyword>
<dbReference type="PROSITE" id="PS00217">
    <property type="entry name" value="SUGAR_TRANSPORT_2"/>
    <property type="match status" value="1"/>
</dbReference>
<feature type="transmembrane region" description="Helical" evidence="8">
    <location>
        <begin position="285"/>
        <end position="306"/>
    </location>
</feature>
<dbReference type="SUPFAM" id="SSF103473">
    <property type="entry name" value="MFS general substrate transporter"/>
    <property type="match status" value="2"/>
</dbReference>
<evidence type="ECO:0000313" key="11">
    <source>
        <dbReference type="Proteomes" id="UP000789524"/>
    </source>
</evidence>
<feature type="transmembrane region" description="Helical" evidence="8">
    <location>
        <begin position="640"/>
        <end position="663"/>
    </location>
</feature>
<keyword evidence="4" id="KW-0762">Sugar transport</keyword>
<dbReference type="Gene3D" id="1.20.1250.20">
    <property type="entry name" value="MFS general substrate transporter like domains"/>
    <property type="match status" value="2"/>
</dbReference>
<dbReference type="InterPro" id="IPR020846">
    <property type="entry name" value="MFS_dom"/>
</dbReference>
<comment type="subcellular location">
    <subcellularLocation>
        <location evidence="1">Cell membrane</location>
        <topology evidence="1">Multi-pass membrane protein</topology>
    </subcellularLocation>
</comment>
<dbReference type="FunFam" id="1.20.1250.20:FF:000218">
    <property type="entry name" value="facilitated trehalose transporter Tret1"/>
    <property type="match status" value="1"/>
</dbReference>
<dbReference type="PANTHER" id="PTHR48021">
    <property type="match status" value="1"/>
</dbReference>
<dbReference type="InterPro" id="IPR005829">
    <property type="entry name" value="Sugar_transporter_CS"/>
</dbReference>
<feature type="transmembrane region" description="Helical" evidence="8">
    <location>
        <begin position="204"/>
        <end position="223"/>
    </location>
</feature>
<evidence type="ECO:0000259" key="9">
    <source>
        <dbReference type="PROSITE" id="PS50850"/>
    </source>
</evidence>
<keyword evidence="11" id="KW-1185">Reference proteome</keyword>
<dbReference type="AlphaFoldDB" id="A0A8J2QDZ9"/>
<feature type="transmembrane region" description="Helical" evidence="8">
    <location>
        <begin position="396"/>
        <end position="417"/>
    </location>
</feature>
<reference evidence="10" key="1">
    <citation type="submission" date="2021-09" db="EMBL/GenBank/DDBJ databases">
        <authorList>
            <person name="Martin H S."/>
        </authorList>
    </citation>
    <scope>NUCLEOTIDE SEQUENCE</scope>
</reference>
<evidence type="ECO:0000256" key="4">
    <source>
        <dbReference type="ARBA" id="ARBA00022597"/>
    </source>
</evidence>
<keyword evidence="2" id="KW-0813">Transport</keyword>
<feature type="transmembrane region" description="Helical" evidence="8">
    <location>
        <begin position="72"/>
        <end position="96"/>
    </location>
</feature>
<feature type="transmembrane region" description="Helical" evidence="8">
    <location>
        <begin position="339"/>
        <end position="359"/>
    </location>
</feature>
<gene>
    <name evidence="10" type="ORF">DCHRY22_LOCUS2308</name>
</gene>
<evidence type="ECO:0000256" key="6">
    <source>
        <dbReference type="ARBA" id="ARBA00022989"/>
    </source>
</evidence>
<feature type="transmembrane region" description="Helical" evidence="8">
    <location>
        <begin position="243"/>
        <end position="265"/>
    </location>
</feature>
<keyword evidence="5 8" id="KW-0812">Transmembrane</keyword>
<comment type="caution">
    <text evidence="10">The sequence shown here is derived from an EMBL/GenBank/DDBJ whole genome shotgun (WGS) entry which is preliminary data.</text>
</comment>
<name>A0A8J2QDZ9_9NEOP</name>
<dbReference type="GO" id="GO:0005886">
    <property type="term" value="C:plasma membrane"/>
    <property type="evidence" value="ECO:0007669"/>
    <property type="project" value="UniProtKB-SubCell"/>
</dbReference>
<dbReference type="InterPro" id="IPR050549">
    <property type="entry name" value="MFS_Trehalose_Transporter"/>
</dbReference>
<dbReference type="PROSITE" id="PS00216">
    <property type="entry name" value="SUGAR_TRANSPORT_1"/>
    <property type="match status" value="1"/>
</dbReference>
<evidence type="ECO:0000256" key="8">
    <source>
        <dbReference type="SAM" id="Phobius"/>
    </source>
</evidence>
<evidence type="ECO:0000313" key="10">
    <source>
        <dbReference type="EMBL" id="CAG9560689.1"/>
    </source>
</evidence>
<accession>A0A8J2QDZ9</accession>
<dbReference type="Pfam" id="PF00083">
    <property type="entry name" value="Sugar_tr"/>
    <property type="match status" value="2"/>
</dbReference>
<dbReference type="GO" id="GO:0022857">
    <property type="term" value="F:transmembrane transporter activity"/>
    <property type="evidence" value="ECO:0007669"/>
    <property type="project" value="InterPro"/>
</dbReference>
<evidence type="ECO:0000256" key="1">
    <source>
        <dbReference type="ARBA" id="ARBA00004651"/>
    </source>
</evidence>